<feature type="region of interest" description="Disordered" evidence="1">
    <location>
        <begin position="164"/>
        <end position="183"/>
    </location>
</feature>
<accession>A0ABP7HRL4</accession>
<dbReference type="RefSeq" id="WP_344771909.1">
    <property type="nucleotide sequence ID" value="NZ_BAABAH010000001.1"/>
</dbReference>
<keyword evidence="2" id="KW-0812">Transmembrane</keyword>
<dbReference type="Pfam" id="PF08378">
    <property type="entry name" value="NERD"/>
    <property type="match status" value="1"/>
</dbReference>
<dbReference type="EMBL" id="BAABAH010000001">
    <property type="protein sequence ID" value="GAA3802662.1"/>
    <property type="molecule type" value="Genomic_DNA"/>
</dbReference>
<dbReference type="Proteomes" id="UP001501821">
    <property type="component" value="Unassembled WGS sequence"/>
</dbReference>
<feature type="region of interest" description="Disordered" evidence="1">
    <location>
        <begin position="1"/>
        <end position="20"/>
    </location>
</feature>
<evidence type="ECO:0000259" key="3">
    <source>
        <dbReference type="PROSITE" id="PS50965"/>
    </source>
</evidence>
<keyword evidence="5" id="KW-1185">Reference proteome</keyword>
<dbReference type="PROSITE" id="PS50965">
    <property type="entry name" value="NERD"/>
    <property type="match status" value="1"/>
</dbReference>
<keyword evidence="2" id="KW-0472">Membrane</keyword>
<comment type="caution">
    <text evidence="4">The sequence shown here is derived from an EMBL/GenBank/DDBJ whole genome shotgun (WGS) entry which is preliminary data.</text>
</comment>
<name>A0ABP7HRL4_9ACTN</name>
<organism evidence="4 5">
    <name type="scientific">Nocardioides panacisoli</name>
    <dbReference type="NCBI Taxonomy" id="627624"/>
    <lineage>
        <taxon>Bacteria</taxon>
        <taxon>Bacillati</taxon>
        <taxon>Actinomycetota</taxon>
        <taxon>Actinomycetes</taxon>
        <taxon>Propionibacteriales</taxon>
        <taxon>Nocardioidaceae</taxon>
        <taxon>Nocardioides</taxon>
    </lineage>
</organism>
<evidence type="ECO:0000256" key="1">
    <source>
        <dbReference type="SAM" id="MobiDB-lite"/>
    </source>
</evidence>
<feature type="domain" description="NERD" evidence="3">
    <location>
        <begin position="14"/>
        <end position="111"/>
    </location>
</feature>
<dbReference type="InterPro" id="IPR011528">
    <property type="entry name" value="NERD"/>
</dbReference>
<reference evidence="5" key="1">
    <citation type="journal article" date="2019" name="Int. J. Syst. Evol. Microbiol.">
        <title>The Global Catalogue of Microorganisms (GCM) 10K type strain sequencing project: providing services to taxonomists for standard genome sequencing and annotation.</title>
        <authorList>
            <consortium name="The Broad Institute Genomics Platform"/>
            <consortium name="The Broad Institute Genome Sequencing Center for Infectious Disease"/>
            <person name="Wu L."/>
            <person name="Ma J."/>
        </authorList>
    </citation>
    <scope>NUCLEOTIDE SEQUENCE [LARGE SCALE GENOMIC DNA]</scope>
    <source>
        <strain evidence="5">JCM 16953</strain>
    </source>
</reference>
<protein>
    <recommendedName>
        <fullName evidence="3">NERD domain-containing protein</fullName>
    </recommendedName>
</protein>
<keyword evidence="2" id="KW-1133">Transmembrane helix</keyword>
<gene>
    <name evidence="4" type="ORF">GCM10022242_02080</name>
</gene>
<proteinExistence type="predicted"/>
<evidence type="ECO:0000313" key="4">
    <source>
        <dbReference type="EMBL" id="GAA3802662.1"/>
    </source>
</evidence>
<evidence type="ECO:0000256" key="2">
    <source>
        <dbReference type="SAM" id="Phobius"/>
    </source>
</evidence>
<sequence>MTGDSARSARKLREKTDGERQTAEALEHLPHGEWDVFHDVRWSGRRYADIDHIVVGPPGVFVISSKSWSGQIAVHNGVVRQSGRRRDAAAIAAVEAAYAVAQLVPDISPTHVHGVLCFGGEHHVTAWSHSPMLCSTRNIATMLASRPPVMMQAAREDVVRQLREQVAKPTPVPPRGAASGSRSRAKQTFIASLVGGAVAAGALVVITHPEIPDKVGDLVVGIIGSDDPPQKHPHGKR</sequence>
<feature type="transmembrane region" description="Helical" evidence="2">
    <location>
        <begin position="189"/>
        <end position="208"/>
    </location>
</feature>
<evidence type="ECO:0000313" key="5">
    <source>
        <dbReference type="Proteomes" id="UP001501821"/>
    </source>
</evidence>